<evidence type="ECO:0000256" key="11">
    <source>
        <dbReference type="ARBA" id="ARBA00023180"/>
    </source>
</evidence>
<organism evidence="19 20">
    <name type="scientific">Spirodela intermedia</name>
    <name type="common">Intermediate duckweed</name>
    <dbReference type="NCBI Taxonomy" id="51605"/>
    <lineage>
        <taxon>Eukaryota</taxon>
        <taxon>Viridiplantae</taxon>
        <taxon>Streptophyta</taxon>
        <taxon>Embryophyta</taxon>
        <taxon>Tracheophyta</taxon>
        <taxon>Spermatophyta</taxon>
        <taxon>Magnoliopsida</taxon>
        <taxon>Liliopsida</taxon>
        <taxon>Araceae</taxon>
        <taxon>Lemnoideae</taxon>
        <taxon>Spirodela</taxon>
    </lineage>
</organism>
<comment type="similarity">
    <text evidence="4">Belongs to the glycosyltransferase GT106 family.</text>
</comment>
<feature type="compositionally biased region" description="Low complexity" evidence="17">
    <location>
        <begin position="122"/>
        <end position="150"/>
    </location>
</feature>
<dbReference type="PANTHER" id="PTHR13398:SF0">
    <property type="entry name" value="GDP-FUCOSE PROTEIN O-FUCOSYLTRANSFERASE 2"/>
    <property type="match status" value="1"/>
</dbReference>
<sequence length="587" mass="65606">MERASSSDEDDGETLIAQNERKRQPLRSDILSFEIGEPPDRKGCGFRSSRKYVFAVCLCLLLVVVIYFSVDTRRLFHGASAVGVGSPVEDDRMREAELRALNLLRHQQVGLLRLWNRTSAASPVRSSDSPASSVPIVASNSTSNSTPSAARNRGEPLNPQPSILLEEFRSGLLEQIKLNQQIQKALLSSHGLLAVNTSAEVADGNVGDLLAGYVGADLCRKVDKPRGRRTVEWHPKKNRYLLAICVSGQMSNHLICLQKHMFFAAILDRILILPSPKFDYQYDRVIDIDHINQCFDRKVVISFEEFSESKKNKIQINRFICYMASPPCFVDEEHAKRLKDLGLSLPKLEAAWPEDAKLTQPKKRVVGDITGKFSCNDEVLAVGDIFYADVEEEWVMQPGGPLTHQCETLIQPSHLVLLTAQRFVQTFLGNNYIAVHFRRHGFLQFCNAKEESCFFPVPQAAECILRVVEKTNAPVIYLSTDAAASETDLLQSLVASNNRPIPMIKRPAHSSTEKWDALLYRNHLGEDSQVEAILDKTICAMASVFIGSSGSTFTDDIFRLRKDWGFASVCDENLCSGEQPNFIASKE</sequence>
<evidence type="ECO:0000256" key="1">
    <source>
        <dbReference type="ARBA" id="ARBA00004167"/>
    </source>
</evidence>
<evidence type="ECO:0000256" key="5">
    <source>
        <dbReference type="ARBA" id="ARBA00022676"/>
    </source>
</evidence>
<dbReference type="AlphaFoldDB" id="A0A7I8KNS1"/>
<dbReference type="InterPro" id="IPR045130">
    <property type="entry name" value="OFUT2-like"/>
</dbReference>
<dbReference type="CDD" id="cd11296">
    <property type="entry name" value="O-FucT_like"/>
    <property type="match status" value="1"/>
</dbReference>
<keyword evidence="11" id="KW-0325">Glycoprotein</keyword>
<evidence type="ECO:0000256" key="17">
    <source>
        <dbReference type="SAM" id="MobiDB-lite"/>
    </source>
</evidence>
<keyword evidence="6" id="KW-0808">Transferase</keyword>
<evidence type="ECO:0000256" key="6">
    <source>
        <dbReference type="ARBA" id="ARBA00022679"/>
    </source>
</evidence>
<dbReference type="Gene3D" id="3.40.50.11350">
    <property type="match status" value="1"/>
</dbReference>
<keyword evidence="10 18" id="KW-0472">Membrane</keyword>
<protein>
    <recommendedName>
        <fullName evidence="15">GDP-fucose protein O-fucosyltransferase 2</fullName>
    </recommendedName>
    <alternativeName>
        <fullName evidence="16">O-fucosyltransferase family protein</fullName>
    </alternativeName>
</protein>
<dbReference type="GO" id="GO:0046922">
    <property type="term" value="F:peptide-O-fucosyltransferase activity"/>
    <property type="evidence" value="ECO:0007669"/>
    <property type="project" value="InterPro"/>
</dbReference>
<evidence type="ECO:0000256" key="8">
    <source>
        <dbReference type="ARBA" id="ARBA00022824"/>
    </source>
</evidence>
<keyword evidence="9 18" id="KW-1133">Transmembrane helix</keyword>
<evidence type="ECO:0000256" key="2">
    <source>
        <dbReference type="ARBA" id="ARBA00004240"/>
    </source>
</evidence>
<evidence type="ECO:0000256" key="3">
    <source>
        <dbReference type="ARBA" id="ARBA00004922"/>
    </source>
</evidence>
<evidence type="ECO:0000313" key="20">
    <source>
        <dbReference type="Proteomes" id="UP000663760"/>
    </source>
</evidence>
<evidence type="ECO:0000256" key="16">
    <source>
        <dbReference type="ARBA" id="ARBA00030350"/>
    </source>
</evidence>
<dbReference type="FunFam" id="3.40.50.11350:FF:000005">
    <property type="entry name" value="O-fucosyltransferase family protein"/>
    <property type="match status" value="1"/>
</dbReference>
<evidence type="ECO:0000256" key="13">
    <source>
        <dbReference type="ARBA" id="ARBA00023277"/>
    </source>
</evidence>
<keyword evidence="13" id="KW-0119">Carbohydrate metabolism</keyword>
<keyword evidence="5" id="KW-0328">Glycosyltransferase</keyword>
<gene>
    <name evidence="19" type="ORF">SI8410_07009812</name>
</gene>
<comment type="similarity">
    <text evidence="14">Belongs to the glycosyltransferase 68 family.</text>
</comment>
<dbReference type="PANTHER" id="PTHR13398">
    <property type="entry name" value="GDP-FUCOSE PROTEIN O-FUCOSYLTRANSFERASE 2"/>
    <property type="match status" value="1"/>
</dbReference>
<name>A0A7I8KNS1_SPIIN</name>
<evidence type="ECO:0000256" key="18">
    <source>
        <dbReference type="SAM" id="Phobius"/>
    </source>
</evidence>
<comment type="subcellular location">
    <subcellularLocation>
        <location evidence="2">Endoplasmic reticulum</location>
    </subcellularLocation>
    <subcellularLocation>
        <location evidence="1">Membrane</location>
        <topology evidence="1">Single-pass membrane protein</topology>
    </subcellularLocation>
</comment>
<dbReference type="Proteomes" id="UP000663760">
    <property type="component" value="Chromosome 7"/>
</dbReference>
<evidence type="ECO:0000256" key="15">
    <source>
        <dbReference type="ARBA" id="ARBA00026232"/>
    </source>
</evidence>
<evidence type="ECO:0000256" key="10">
    <source>
        <dbReference type="ARBA" id="ARBA00023136"/>
    </source>
</evidence>
<dbReference type="OrthoDB" id="422368at2759"/>
<feature type="region of interest" description="Disordered" evidence="17">
    <location>
        <begin position="1"/>
        <end position="22"/>
    </location>
</feature>
<keyword evidence="20" id="KW-1185">Reference proteome</keyword>
<keyword evidence="7 18" id="KW-0812">Transmembrane</keyword>
<dbReference type="GO" id="GO:0016020">
    <property type="term" value="C:membrane"/>
    <property type="evidence" value="ECO:0007669"/>
    <property type="project" value="UniProtKB-SubCell"/>
</dbReference>
<dbReference type="Pfam" id="PF10250">
    <property type="entry name" value="O-FucT"/>
    <property type="match status" value="1"/>
</dbReference>
<evidence type="ECO:0000256" key="4">
    <source>
        <dbReference type="ARBA" id="ARBA00007737"/>
    </source>
</evidence>
<keyword evidence="12" id="KW-0294">Fucose metabolism</keyword>
<keyword evidence="8" id="KW-0256">Endoplasmic reticulum</keyword>
<evidence type="ECO:0000256" key="7">
    <source>
        <dbReference type="ARBA" id="ARBA00022692"/>
    </source>
</evidence>
<proteinExistence type="inferred from homology"/>
<evidence type="ECO:0000313" key="19">
    <source>
        <dbReference type="EMBL" id="CAA7399142.1"/>
    </source>
</evidence>
<dbReference type="InterPro" id="IPR019378">
    <property type="entry name" value="GDP-Fuc_O-FucTrfase"/>
</dbReference>
<evidence type="ECO:0000256" key="12">
    <source>
        <dbReference type="ARBA" id="ARBA00023253"/>
    </source>
</evidence>
<feature type="transmembrane region" description="Helical" evidence="18">
    <location>
        <begin position="52"/>
        <end position="70"/>
    </location>
</feature>
<evidence type="ECO:0000256" key="9">
    <source>
        <dbReference type="ARBA" id="ARBA00022989"/>
    </source>
</evidence>
<accession>A0A7I8KNS1</accession>
<feature type="region of interest" description="Disordered" evidence="17">
    <location>
        <begin position="122"/>
        <end position="158"/>
    </location>
</feature>
<reference evidence="19" key="1">
    <citation type="submission" date="2020-02" db="EMBL/GenBank/DDBJ databases">
        <authorList>
            <person name="Scholz U."/>
            <person name="Mascher M."/>
            <person name="Fiebig A."/>
        </authorList>
    </citation>
    <scope>NUCLEOTIDE SEQUENCE</scope>
</reference>
<evidence type="ECO:0000256" key="14">
    <source>
        <dbReference type="ARBA" id="ARBA00025803"/>
    </source>
</evidence>
<dbReference type="EMBL" id="LR746270">
    <property type="protein sequence ID" value="CAA7399142.1"/>
    <property type="molecule type" value="Genomic_DNA"/>
</dbReference>
<dbReference type="GO" id="GO:0006004">
    <property type="term" value="P:fucose metabolic process"/>
    <property type="evidence" value="ECO:0007669"/>
    <property type="project" value="UniProtKB-KW"/>
</dbReference>
<comment type="pathway">
    <text evidence="3">Protein modification; protein glycosylation.</text>
</comment>